<sequence>MIRKLALDLTRTSGRSLSLAILLVMALIMILIVGGAAVTAKMPHTIDLCATAVAALLMVTSAYNSFTWKDTGGDHFRLMLRAVLLEGALLIGGIPFIVYLFHAIGWIGVMGDGQSLDPNFKEHLDHALGNPPEGGLIAVAKDALVLGAAVTLVYAARWWQVRHDAGRG</sequence>
<keyword evidence="1" id="KW-0472">Membrane</keyword>
<comment type="caution">
    <text evidence="2">The sequence shown here is derived from an EMBL/GenBank/DDBJ whole genome shotgun (WGS) entry which is preliminary data.</text>
</comment>
<accession>W9H261</accession>
<evidence type="ECO:0000313" key="2">
    <source>
        <dbReference type="EMBL" id="EWY38802.1"/>
    </source>
</evidence>
<feature type="transmembrane region" description="Helical" evidence="1">
    <location>
        <begin position="45"/>
        <end position="66"/>
    </location>
</feature>
<gene>
    <name evidence="2" type="ORF">N825_10985</name>
</gene>
<feature type="transmembrane region" description="Helical" evidence="1">
    <location>
        <begin position="78"/>
        <end position="101"/>
    </location>
</feature>
<dbReference type="Proteomes" id="UP000019486">
    <property type="component" value="Unassembled WGS sequence"/>
</dbReference>
<dbReference type="OrthoDB" id="9878104at2"/>
<name>W9H261_9PROT</name>
<dbReference type="AlphaFoldDB" id="W9H261"/>
<feature type="transmembrane region" description="Helical" evidence="1">
    <location>
        <begin position="20"/>
        <end position="39"/>
    </location>
</feature>
<feature type="transmembrane region" description="Helical" evidence="1">
    <location>
        <begin position="136"/>
        <end position="159"/>
    </location>
</feature>
<dbReference type="STRING" id="1385369.N825_10985"/>
<protein>
    <submittedName>
        <fullName evidence="2">Uncharacterized protein</fullName>
    </submittedName>
</protein>
<proteinExistence type="predicted"/>
<keyword evidence="3" id="KW-1185">Reference proteome</keyword>
<organism evidence="2 3">
    <name type="scientific">Skermanella stibiiresistens SB22</name>
    <dbReference type="NCBI Taxonomy" id="1385369"/>
    <lineage>
        <taxon>Bacteria</taxon>
        <taxon>Pseudomonadati</taxon>
        <taxon>Pseudomonadota</taxon>
        <taxon>Alphaproteobacteria</taxon>
        <taxon>Rhodospirillales</taxon>
        <taxon>Azospirillaceae</taxon>
        <taxon>Skermanella</taxon>
    </lineage>
</organism>
<reference evidence="2 3" key="1">
    <citation type="submission" date="2013-08" db="EMBL/GenBank/DDBJ databases">
        <title>The genome sequence of Skermanella stibiiresistens.</title>
        <authorList>
            <person name="Zhu W."/>
            <person name="Wang G."/>
        </authorList>
    </citation>
    <scope>NUCLEOTIDE SEQUENCE [LARGE SCALE GENOMIC DNA]</scope>
    <source>
        <strain evidence="2 3">SB22</strain>
    </source>
</reference>
<dbReference type="EMBL" id="AVFL01000016">
    <property type="protein sequence ID" value="EWY38802.1"/>
    <property type="molecule type" value="Genomic_DNA"/>
</dbReference>
<evidence type="ECO:0000256" key="1">
    <source>
        <dbReference type="SAM" id="Phobius"/>
    </source>
</evidence>
<dbReference type="RefSeq" id="WP_037456264.1">
    <property type="nucleotide sequence ID" value="NZ_AVFL01000016.1"/>
</dbReference>
<keyword evidence="1" id="KW-0812">Transmembrane</keyword>
<evidence type="ECO:0000313" key="3">
    <source>
        <dbReference type="Proteomes" id="UP000019486"/>
    </source>
</evidence>
<keyword evidence="1" id="KW-1133">Transmembrane helix</keyword>